<feature type="transmembrane region" description="Helical" evidence="11">
    <location>
        <begin position="174"/>
        <end position="195"/>
    </location>
</feature>
<dbReference type="EMBL" id="CAJNOQ010022077">
    <property type="protein sequence ID" value="CAF1496031.1"/>
    <property type="molecule type" value="Genomic_DNA"/>
</dbReference>
<keyword evidence="4 11" id="KW-1133">Transmembrane helix</keyword>
<dbReference type="GO" id="GO:0071880">
    <property type="term" value="P:adenylate cyclase-activating adrenergic receptor signaling pathway"/>
    <property type="evidence" value="ECO:0007669"/>
    <property type="project" value="TreeGrafter"/>
</dbReference>
<dbReference type="GO" id="GO:0043410">
    <property type="term" value="P:positive regulation of MAPK cascade"/>
    <property type="evidence" value="ECO:0007669"/>
    <property type="project" value="TreeGrafter"/>
</dbReference>
<evidence type="ECO:0000256" key="6">
    <source>
        <dbReference type="ARBA" id="ARBA00023136"/>
    </source>
</evidence>
<evidence type="ECO:0000256" key="1">
    <source>
        <dbReference type="ARBA" id="ARBA00004651"/>
    </source>
</evidence>
<dbReference type="SUPFAM" id="SSF81321">
    <property type="entry name" value="Family A G protein-coupled receptor-like"/>
    <property type="match status" value="2"/>
</dbReference>
<sequence>QHHVGKKVILGFFLGALSVFTVCGNILVLHAIRTEKRLRTVSNLFILSLAIADLAVGLLVMPLSSVTIVAGRWPFKHNVICLIWLSTDYVASTASIFNLFILSLDRYWAVVHPLRYLRNRTRKRATTFILLIWLIASLWIPAIILWPYLVPSSEPLTENVCDTAFRGNKTFKTFTALINFYIPLLGMIILSCRIMQAIRLRSKMEIGRRLSAATQKQMQNARSISRANKKAEQLHLQKQQRISDDPPKKRFSALYLPTGYNSSKAESNKSTSLKILSSSKNPYDHDQYSSSNDICTLNSSSPTGNSTYVKKNCSCSKNNNNIFFPYDHEDQESFSMQYIETDNTEGSKAYERYFISLENNDKLRMPTSNSFNNPLSKFHKRFSFLSLPPILFSTKRKSCQPVIHTDMYDTHCETKPSMGVQQNMKYIDNVTNKLLEKSCTSSVTSSFSDEYLETLTANLPIVLKKSPTLPLLSSNVTKSHSIDNDYLPSPNSLSKNNRAPSVNDLTKLAGNLTQSETPLSKNVKSWSKLPVPNDIDHVNSLPHISMGCCKFLIFLKDPSRAHALQKELKAARQLGMLVGVFTVNWLPYFILFMVVAWCKTCVSDSIFLSSIWLGYLNSSLNPLIYPLCNTHFRRAFKKIFYCVDVETKRKLPTLSKLKELQSLSARHGPRTLSTNT</sequence>
<keyword evidence="15" id="KW-1185">Reference proteome</keyword>
<dbReference type="Pfam" id="PF00001">
    <property type="entry name" value="7tm_1"/>
    <property type="match status" value="2"/>
</dbReference>
<evidence type="ECO:0000256" key="8">
    <source>
        <dbReference type="ARBA" id="ARBA00023224"/>
    </source>
</evidence>
<evidence type="ECO:0000256" key="2">
    <source>
        <dbReference type="ARBA" id="ARBA00022475"/>
    </source>
</evidence>
<evidence type="ECO:0000256" key="5">
    <source>
        <dbReference type="ARBA" id="ARBA00023040"/>
    </source>
</evidence>
<evidence type="ECO:0000313" key="14">
    <source>
        <dbReference type="EMBL" id="CAF4358442.1"/>
    </source>
</evidence>
<reference evidence="13" key="1">
    <citation type="submission" date="2021-02" db="EMBL/GenBank/DDBJ databases">
        <authorList>
            <person name="Nowell W R."/>
        </authorList>
    </citation>
    <scope>NUCLEOTIDE SEQUENCE</scope>
</reference>
<evidence type="ECO:0000313" key="15">
    <source>
        <dbReference type="Proteomes" id="UP000663829"/>
    </source>
</evidence>
<evidence type="ECO:0000256" key="4">
    <source>
        <dbReference type="ARBA" id="ARBA00022989"/>
    </source>
</evidence>
<evidence type="ECO:0000313" key="13">
    <source>
        <dbReference type="EMBL" id="CAF1496031.1"/>
    </source>
</evidence>
<dbReference type="AlphaFoldDB" id="A0A815SX92"/>
<feature type="domain" description="G-protein coupled receptors family 1 profile" evidence="12">
    <location>
        <begin position="24"/>
        <end position="625"/>
    </location>
</feature>
<dbReference type="GO" id="GO:0045202">
    <property type="term" value="C:synapse"/>
    <property type="evidence" value="ECO:0007669"/>
    <property type="project" value="GOC"/>
</dbReference>
<keyword evidence="5 9" id="KW-0297">G-protein coupled receptor</keyword>
<feature type="transmembrane region" description="Helical" evidence="11">
    <location>
        <begin position="82"/>
        <end position="104"/>
    </location>
</feature>
<keyword evidence="8 9" id="KW-0807">Transducer</keyword>
<keyword evidence="6 11" id="KW-0472">Membrane</keyword>
<dbReference type="InterPro" id="IPR000276">
    <property type="entry name" value="GPCR_Rhodpsn"/>
</dbReference>
<accession>A0A815SX92</accession>
<proteinExistence type="inferred from homology"/>
<evidence type="ECO:0000256" key="11">
    <source>
        <dbReference type="SAM" id="Phobius"/>
    </source>
</evidence>
<dbReference type="GO" id="GO:0005886">
    <property type="term" value="C:plasma membrane"/>
    <property type="evidence" value="ECO:0007669"/>
    <property type="project" value="UniProtKB-SubCell"/>
</dbReference>
<evidence type="ECO:0000256" key="3">
    <source>
        <dbReference type="ARBA" id="ARBA00022692"/>
    </source>
</evidence>
<keyword evidence="3 9" id="KW-0812">Transmembrane</keyword>
<dbReference type="Gene3D" id="1.20.1070.10">
    <property type="entry name" value="Rhodopsin 7-helix transmembrane proteins"/>
    <property type="match status" value="2"/>
</dbReference>
<keyword evidence="7 9" id="KW-0675">Receptor</keyword>
<comment type="caution">
    <text evidence="13">The sequence shown here is derived from an EMBL/GenBank/DDBJ whole genome shotgun (WGS) entry which is preliminary data.</text>
</comment>
<keyword evidence="2" id="KW-1003">Cell membrane</keyword>
<dbReference type="InterPro" id="IPR017452">
    <property type="entry name" value="GPCR_Rhodpsn_7TM"/>
</dbReference>
<feature type="transmembrane region" description="Helical" evidence="11">
    <location>
        <begin position="44"/>
        <end position="70"/>
    </location>
</feature>
<gene>
    <name evidence="13" type="ORF">GPM918_LOCUS36469</name>
    <name evidence="14" type="ORF">SRO942_LOCUS37208</name>
</gene>
<dbReference type="PROSITE" id="PS50262">
    <property type="entry name" value="G_PROTEIN_RECEP_F1_2"/>
    <property type="match status" value="1"/>
</dbReference>
<feature type="compositionally biased region" description="Polar residues" evidence="10">
    <location>
        <begin position="217"/>
        <end position="226"/>
    </location>
</feature>
<dbReference type="PRINTS" id="PR00243">
    <property type="entry name" value="MUSCARINICR"/>
</dbReference>
<feature type="region of interest" description="Disordered" evidence="10">
    <location>
        <begin position="217"/>
        <end position="248"/>
    </location>
</feature>
<comment type="similarity">
    <text evidence="9">Belongs to the G-protein coupled receptor 1 family.</text>
</comment>
<evidence type="ECO:0000259" key="12">
    <source>
        <dbReference type="PROSITE" id="PS50262"/>
    </source>
</evidence>
<dbReference type="GO" id="GO:0016907">
    <property type="term" value="F:G protein-coupled acetylcholine receptor activity"/>
    <property type="evidence" value="ECO:0007669"/>
    <property type="project" value="InterPro"/>
</dbReference>
<name>A0A815SX92_9BILA</name>
<feature type="transmembrane region" description="Helical" evidence="11">
    <location>
        <begin position="12"/>
        <end position="32"/>
    </location>
</feature>
<evidence type="ECO:0000256" key="7">
    <source>
        <dbReference type="ARBA" id="ARBA00023170"/>
    </source>
</evidence>
<feature type="transmembrane region" description="Helical" evidence="11">
    <location>
        <begin position="574"/>
        <end position="597"/>
    </location>
</feature>
<protein>
    <recommendedName>
        <fullName evidence="12">G-protein coupled receptors family 1 profile domain-containing protein</fullName>
    </recommendedName>
</protein>
<evidence type="ECO:0000256" key="9">
    <source>
        <dbReference type="RuleBase" id="RU000688"/>
    </source>
</evidence>
<evidence type="ECO:0000256" key="10">
    <source>
        <dbReference type="SAM" id="MobiDB-lite"/>
    </source>
</evidence>
<dbReference type="PRINTS" id="PR00237">
    <property type="entry name" value="GPCRRHODOPSN"/>
</dbReference>
<dbReference type="InterPro" id="IPR000995">
    <property type="entry name" value="Musac_Ach_rcpt"/>
</dbReference>
<feature type="non-terminal residue" evidence="13">
    <location>
        <position position="676"/>
    </location>
</feature>
<dbReference type="Proteomes" id="UP000663829">
    <property type="component" value="Unassembled WGS sequence"/>
</dbReference>
<feature type="transmembrane region" description="Helical" evidence="11">
    <location>
        <begin position="125"/>
        <end position="149"/>
    </location>
</feature>
<dbReference type="Proteomes" id="UP000681722">
    <property type="component" value="Unassembled WGS sequence"/>
</dbReference>
<comment type="subcellular location">
    <subcellularLocation>
        <location evidence="1">Cell membrane</location>
        <topology evidence="1">Multi-pass membrane protein</topology>
    </subcellularLocation>
</comment>
<dbReference type="PANTHER" id="PTHR24248">
    <property type="entry name" value="ADRENERGIC RECEPTOR-RELATED G-PROTEIN COUPLED RECEPTOR"/>
    <property type="match status" value="1"/>
</dbReference>
<organism evidence="13 15">
    <name type="scientific">Didymodactylos carnosus</name>
    <dbReference type="NCBI Taxonomy" id="1234261"/>
    <lineage>
        <taxon>Eukaryota</taxon>
        <taxon>Metazoa</taxon>
        <taxon>Spiralia</taxon>
        <taxon>Gnathifera</taxon>
        <taxon>Rotifera</taxon>
        <taxon>Eurotatoria</taxon>
        <taxon>Bdelloidea</taxon>
        <taxon>Philodinida</taxon>
        <taxon>Philodinidae</taxon>
        <taxon>Didymodactylos</taxon>
    </lineage>
</organism>
<dbReference type="OrthoDB" id="10071887at2759"/>
<dbReference type="PROSITE" id="PS00237">
    <property type="entry name" value="G_PROTEIN_RECEP_F1_1"/>
    <property type="match status" value="1"/>
</dbReference>
<feature type="compositionally biased region" description="Basic and acidic residues" evidence="10">
    <location>
        <begin position="229"/>
        <end position="248"/>
    </location>
</feature>
<dbReference type="PANTHER" id="PTHR24248:SF204">
    <property type="entry name" value="HISTAMINE H1 RECEPTOR"/>
    <property type="match status" value="1"/>
</dbReference>
<dbReference type="EMBL" id="CAJOBC010087580">
    <property type="protein sequence ID" value="CAF4358442.1"/>
    <property type="molecule type" value="Genomic_DNA"/>
</dbReference>
<dbReference type="SMART" id="SM01381">
    <property type="entry name" value="7TM_GPCR_Srsx"/>
    <property type="match status" value="1"/>
</dbReference>